<feature type="binding site" evidence="4">
    <location>
        <begin position="103"/>
        <end position="111"/>
    </location>
    <ligand>
        <name>5-phospho-alpha-D-ribose 1-diphosphate</name>
        <dbReference type="ChEBI" id="CHEBI:58017"/>
    </ligand>
</feature>
<dbReference type="Pfam" id="PF02885">
    <property type="entry name" value="Glycos_trans_3N"/>
    <property type="match status" value="1"/>
</dbReference>
<dbReference type="SUPFAM" id="SSF47648">
    <property type="entry name" value="Nucleoside phosphorylase/phosphoribosyltransferase N-terminal domain"/>
    <property type="match status" value="1"/>
</dbReference>
<dbReference type="InterPro" id="IPR005940">
    <property type="entry name" value="Anthranilate_Pribosyl_Tfrase"/>
</dbReference>
<name>A0A5R9JC96_9PROT</name>
<feature type="binding site" evidence="4">
    <location>
        <position position="83"/>
    </location>
    <ligand>
        <name>5-phospho-alpha-D-ribose 1-diphosphate</name>
        <dbReference type="ChEBI" id="CHEBI:58017"/>
    </ligand>
</feature>
<feature type="binding site" evidence="4">
    <location>
        <position position="115"/>
    </location>
    <ligand>
        <name>5-phospho-alpha-D-ribose 1-diphosphate</name>
        <dbReference type="ChEBI" id="CHEBI:58017"/>
    </ligand>
</feature>
<evidence type="ECO:0000256" key="3">
    <source>
        <dbReference type="ARBA" id="ARBA00022822"/>
    </source>
</evidence>
<keyword evidence="2 4" id="KW-0808">Transferase</keyword>
<feature type="binding site" evidence="4">
    <location>
        <position position="75"/>
    </location>
    <ligand>
        <name>5-phospho-alpha-D-ribose 1-diphosphate</name>
        <dbReference type="ChEBI" id="CHEBI:58017"/>
    </ligand>
</feature>
<dbReference type="Proteomes" id="UP000305654">
    <property type="component" value="Unassembled WGS sequence"/>
</dbReference>
<dbReference type="SUPFAM" id="SSF52418">
    <property type="entry name" value="Nucleoside phosphorylase/phosphoribosyltransferase catalytic domain"/>
    <property type="match status" value="1"/>
</dbReference>
<evidence type="ECO:0000256" key="2">
    <source>
        <dbReference type="ARBA" id="ARBA00022679"/>
    </source>
</evidence>
<dbReference type="NCBIfam" id="TIGR01245">
    <property type="entry name" value="trpD"/>
    <property type="match status" value="1"/>
</dbReference>
<keyword evidence="4" id="KW-0028">Amino-acid biosynthesis</keyword>
<protein>
    <recommendedName>
        <fullName evidence="4">Anthranilate phosphoribosyltransferase</fullName>
        <ecNumber evidence="4">2.4.2.18</ecNumber>
    </recommendedName>
</protein>
<feature type="binding site" evidence="4">
    <location>
        <begin position="78"/>
        <end position="79"/>
    </location>
    <ligand>
        <name>5-phospho-alpha-D-ribose 1-diphosphate</name>
        <dbReference type="ChEBI" id="CHEBI:58017"/>
    </ligand>
</feature>
<organism evidence="7 8">
    <name type="scientific">Lichenicoccus roseus</name>
    <dbReference type="NCBI Taxonomy" id="2683649"/>
    <lineage>
        <taxon>Bacteria</taxon>
        <taxon>Pseudomonadati</taxon>
        <taxon>Pseudomonadota</taxon>
        <taxon>Alphaproteobacteria</taxon>
        <taxon>Acetobacterales</taxon>
        <taxon>Acetobacteraceae</taxon>
        <taxon>Lichenicoccus</taxon>
    </lineage>
</organism>
<evidence type="ECO:0000256" key="4">
    <source>
        <dbReference type="HAMAP-Rule" id="MF_00211"/>
    </source>
</evidence>
<dbReference type="OrthoDB" id="9806430at2"/>
<dbReference type="InterPro" id="IPR035902">
    <property type="entry name" value="Nuc_phospho_transferase"/>
</dbReference>
<feature type="domain" description="Glycosyl transferase family 3 N-terminal" evidence="6">
    <location>
        <begin position="2"/>
        <end position="60"/>
    </location>
</feature>
<reference evidence="7 8" key="1">
    <citation type="submission" date="2019-05" db="EMBL/GenBank/DDBJ databases">
        <authorList>
            <person name="Pankratov T."/>
            <person name="Grouzdev D."/>
        </authorList>
    </citation>
    <scope>NUCLEOTIDE SEQUENCE [LARGE SCALE GENOMIC DNA]</scope>
    <source>
        <strain evidence="7 8">KEBCLARHB70R</strain>
    </source>
</reference>
<dbReference type="Gene3D" id="3.40.1030.10">
    <property type="entry name" value="Nucleoside phosphorylase/phosphoribosyltransferase catalytic domain"/>
    <property type="match status" value="1"/>
</dbReference>
<feature type="binding site" evidence="4">
    <location>
        <position position="227"/>
    </location>
    <ligand>
        <name>Mg(2+)</name>
        <dbReference type="ChEBI" id="CHEBI:18420"/>
        <label>2</label>
    </ligand>
</feature>
<feature type="binding site" evidence="4">
    <location>
        <position position="75"/>
    </location>
    <ligand>
        <name>anthranilate</name>
        <dbReference type="ChEBI" id="CHEBI:16567"/>
        <label>1</label>
    </ligand>
</feature>
<dbReference type="Pfam" id="PF00591">
    <property type="entry name" value="Glycos_transf_3"/>
    <property type="match status" value="1"/>
</dbReference>
<feature type="binding site" evidence="4">
    <location>
        <position position="87"/>
    </location>
    <ligand>
        <name>Mg(2+)</name>
        <dbReference type="ChEBI" id="CHEBI:18420"/>
        <label>1</label>
    </ligand>
</feature>
<gene>
    <name evidence="4 7" type="primary">trpD</name>
    <name evidence="7" type="ORF">FE263_01300</name>
</gene>
<sequence length="371" mass="38118">MLAHVATGQAMDEEQAEAAFELVMAGEATPAQVAGLLMALRVRGETVAELTGAVRAMRRRMLHIAAPTGAIDVCGTGGDNQGTLNISTAVAFVLAALGVPVAKHGNRALSSRSGASDVLAALGVAQTADVAGLEGDLARHRLAFLSAPAHHPALRHAAGVRAELGTRTLFNLLGPLCNPASVKRQLVGVYDARWLLPVVETLHRLGSERVWAVHGTIDRGTASGLDELTLAGPSRVVALEDGVIHELAITPAMAGLRPAPVSAIAGGDAAHNARALEALLGGAPGAYRDTVLLNAAAALRVARGGNMFPAGQGAGGRRLTGAVAAPPAVPTRFEQDLRDAVAEAAAALDDGSAMAVLDRMRCRLRDRNDRT</sequence>
<evidence type="ECO:0000259" key="5">
    <source>
        <dbReference type="Pfam" id="PF00591"/>
    </source>
</evidence>
<comment type="caution">
    <text evidence="4">Lacks conserved residue(s) required for the propagation of feature annotation.</text>
</comment>
<dbReference type="EMBL" id="VCDI01000001">
    <property type="protein sequence ID" value="TLU74619.1"/>
    <property type="molecule type" value="Genomic_DNA"/>
</dbReference>
<dbReference type="PANTHER" id="PTHR43285">
    <property type="entry name" value="ANTHRANILATE PHOSPHORIBOSYLTRANSFERASE"/>
    <property type="match status" value="1"/>
</dbReference>
<keyword evidence="4" id="KW-0479">Metal-binding</keyword>
<dbReference type="GO" id="GO:0005829">
    <property type="term" value="C:cytosol"/>
    <property type="evidence" value="ECO:0007669"/>
    <property type="project" value="TreeGrafter"/>
</dbReference>
<dbReference type="EC" id="2.4.2.18" evidence="4"/>
<dbReference type="AlphaFoldDB" id="A0A5R9JC96"/>
<proteinExistence type="inferred from homology"/>
<dbReference type="RefSeq" id="WP_138324868.1">
    <property type="nucleotide sequence ID" value="NZ_VCDI01000001.1"/>
</dbReference>
<dbReference type="GO" id="GO:0004048">
    <property type="term" value="F:anthranilate phosphoribosyltransferase activity"/>
    <property type="evidence" value="ECO:0007669"/>
    <property type="project" value="UniProtKB-UniRule"/>
</dbReference>
<dbReference type="PANTHER" id="PTHR43285:SF2">
    <property type="entry name" value="ANTHRANILATE PHOSPHORIBOSYLTRANSFERASE"/>
    <property type="match status" value="1"/>
</dbReference>
<dbReference type="HAMAP" id="MF_00211">
    <property type="entry name" value="TrpD"/>
    <property type="match status" value="1"/>
</dbReference>
<keyword evidence="4" id="KW-0057">Aromatic amino acid biosynthesis</keyword>
<dbReference type="GO" id="GO:0000162">
    <property type="term" value="P:L-tryptophan biosynthetic process"/>
    <property type="evidence" value="ECO:0007669"/>
    <property type="project" value="UniProtKB-UniRule"/>
</dbReference>
<accession>A0A5R9JC96</accession>
<dbReference type="GO" id="GO:0000287">
    <property type="term" value="F:magnesium ion binding"/>
    <property type="evidence" value="ECO:0007669"/>
    <property type="project" value="UniProtKB-UniRule"/>
</dbReference>
<comment type="catalytic activity">
    <reaction evidence="4">
        <text>N-(5-phospho-beta-D-ribosyl)anthranilate + diphosphate = 5-phospho-alpha-D-ribose 1-diphosphate + anthranilate</text>
        <dbReference type="Rhea" id="RHEA:11768"/>
        <dbReference type="ChEBI" id="CHEBI:16567"/>
        <dbReference type="ChEBI" id="CHEBI:18277"/>
        <dbReference type="ChEBI" id="CHEBI:33019"/>
        <dbReference type="ChEBI" id="CHEBI:58017"/>
        <dbReference type="EC" id="2.4.2.18"/>
    </reaction>
</comment>
<comment type="pathway">
    <text evidence="4">Amino-acid biosynthesis; L-tryptophan biosynthesis; L-tryptophan from chorismate: step 2/5.</text>
</comment>
<feature type="binding site" evidence="4">
    <location>
        <position position="106"/>
    </location>
    <ligand>
        <name>anthranilate</name>
        <dbReference type="ChEBI" id="CHEBI:16567"/>
        <label>1</label>
    </ligand>
</feature>
<dbReference type="Gene3D" id="1.20.970.10">
    <property type="entry name" value="Transferase, Pyrimidine Nucleoside Phosphorylase, Chain C"/>
    <property type="match status" value="1"/>
</dbReference>
<comment type="subunit">
    <text evidence="4">Homodimer.</text>
</comment>
<feature type="binding site" evidence="4">
    <location>
        <position position="227"/>
    </location>
    <ligand>
        <name>Mg(2+)</name>
        <dbReference type="ChEBI" id="CHEBI:18420"/>
        <label>1</label>
    </ligand>
</feature>
<evidence type="ECO:0000259" key="6">
    <source>
        <dbReference type="Pfam" id="PF02885"/>
    </source>
</evidence>
<dbReference type="UniPathway" id="UPA00035">
    <property type="reaction ID" value="UER00041"/>
</dbReference>
<evidence type="ECO:0000256" key="1">
    <source>
        <dbReference type="ARBA" id="ARBA00022676"/>
    </source>
</evidence>
<comment type="caution">
    <text evidence="7">The sequence shown here is derived from an EMBL/GenBank/DDBJ whole genome shotgun (WGS) entry which is preliminary data.</text>
</comment>
<keyword evidence="4" id="KW-0460">Magnesium</keyword>
<keyword evidence="3 4" id="KW-0822">Tryptophan biosynthesis</keyword>
<feature type="binding site" evidence="4">
    <location>
        <position position="226"/>
    </location>
    <ligand>
        <name>Mg(2+)</name>
        <dbReference type="ChEBI" id="CHEBI:18420"/>
        <label>2</label>
    </ligand>
</feature>
<dbReference type="InterPro" id="IPR017459">
    <property type="entry name" value="Glycosyl_Trfase_fam3_N_dom"/>
</dbReference>
<evidence type="ECO:0000313" key="7">
    <source>
        <dbReference type="EMBL" id="TLU74619.1"/>
    </source>
</evidence>
<keyword evidence="8" id="KW-1185">Reference proteome</keyword>
<feature type="binding site" evidence="4">
    <location>
        <position position="161"/>
    </location>
    <ligand>
        <name>anthranilate</name>
        <dbReference type="ChEBI" id="CHEBI:16567"/>
        <label>2</label>
    </ligand>
</feature>
<comment type="cofactor">
    <cofactor evidence="4">
        <name>Mg(2+)</name>
        <dbReference type="ChEBI" id="CHEBI:18420"/>
    </cofactor>
    <text evidence="4">Binds 2 magnesium ions per monomer.</text>
</comment>
<comment type="similarity">
    <text evidence="4">Belongs to the anthranilate phosphoribosyltransferase family.</text>
</comment>
<dbReference type="InterPro" id="IPR000312">
    <property type="entry name" value="Glycosyl_Trfase_fam3"/>
</dbReference>
<comment type="function">
    <text evidence="4">Catalyzes the transfer of the phosphoribosyl group of 5-phosphorylribose-1-pyrophosphate (PRPP) to anthranilate to yield N-(5'-phosphoribosyl)-anthranilate (PRA).</text>
</comment>
<feature type="binding site" evidence="4">
    <location>
        <begin position="85"/>
        <end position="88"/>
    </location>
    <ligand>
        <name>5-phospho-alpha-D-ribose 1-diphosphate</name>
        <dbReference type="ChEBI" id="CHEBI:58017"/>
    </ligand>
</feature>
<feature type="domain" description="Glycosyl transferase family 3" evidence="5">
    <location>
        <begin position="70"/>
        <end position="304"/>
    </location>
</feature>
<evidence type="ECO:0000313" key="8">
    <source>
        <dbReference type="Proteomes" id="UP000305654"/>
    </source>
</evidence>
<dbReference type="InterPro" id="IPR036320">
    <property type="entry name" value="Glycosyl_Trfase_fam3_N_dom_sf"/>
</dbReference>
<keyword evidence="1 4" id="KW-0328">Glycosyltransferase</keyword>